<proteinExistence type="predicted"/>
<keyword evidence="2" id="KW-1185">Reference proteome</keyword>
<dbReference type="OrthoDB" id="37454at10239"/>
<dbReference type="GeneID" id="22277152"/>
<accession>A0A068EPH6</accession>
<dbReference type="KEGG" id="vg:22277152"/>
<dbReference type="Proteomes" id="UP000027382">
    <property type="component" value="Segment"/>
</dbReference>
<organism evidence="1 2">
    <name type="scientific">Bacillus phage CP-51</name>
    <dbReference type="NCBI Taxonomy" id="1391188"/>
    <lineage>
        <taxon>Viruses</taxon>
        <taxon>Duplodnaviria</taxon>
        <taxon>Heunggongvirae</taxon>
        <taxon>Uroviricota</taxon>
        <taxon>Caudoviricetes</taxon>
        <taxon>Herelleviridae</taxon>
        <taxon>Spounavirinae</taxon>
        <taxon>Siminovitchvirus</taxon>
        <taxon>Siminovitchvirus CP51</taxon>
    </lineage>
</organism>
<protein>
    <submittedName>
        <fullName evidence="1">Uncharacterized protein</fullName>
    </submittedName>
</protein>
<dbReference type="EMBL" id="KF554508">
    <property type="protein sequence ID" value="AID50644.1"/>
    <property type="molecule type" value="Genomic_DNA"/>
</dbReference>
<reference evidence="1" key="1">
    <citation type="journal article" date="2014" name="Virology">
        <title>The odd one out: Bacillus ACT bacteriophage CP-51 exhibits unusual properties compared to related Spounavirinae W.Ph. and Bastille.</title>
        <authorList>
            <person name="Klumpp J."/>
            <person name="Schmuki M."/>
            <person name="Sozhamannan S."/>
            <person name="Beyer W."/>
            <person name="Fouts D.E."/>
            <person name="Bernbach V."/>
            <person name="Calendar R."/>
            <person name="Loessner M.J."/>
        </authorList>
    </citation>
    <scope>NUCLEOTIDE SEQUENCE [LARGE SCALE GENOMIC DNA]</scope>
</reference>
<name>A0A068EPH6_9CAUD</name>
<evidence type="ECO:0000313" key="2">
    <source>
        <dbReference type="Proteomes" id="UP000027382"/>
    </source>
</evidence>
<sequence>MEMIDKLKMIGVSDIRNITIEQPDIPEPYLTLKKHLTDIVWDETIPARNKEKASQQLQELDKEILMYLVTQPLRIVIKEEDLHGRTDSYPRP</sequence>
<dbReference type="RefSeq" id="YP_009099253.1">
    <property type="nucleotide sequence ID" value="NC_025423.1"/>
</dbReference>
<evidence type="ECO:0000313" key="1">
    <source>
        <dbReference type="EMBL" id="AID50644.1"/>
    </source>
</evidence>